<feature type="compositionally biased region" description="Polar residues" evidence="1">
    <location>
        <begin position="1"/>
        <end position="12"/>
    </location>
</feature>
<dbReference type="InterPro" id="IPR037523">
    <property type="entry name" value="VOC_core"/>
</dbReference>
<dbReference type="InterPro" id="IPR029068">
    <property type="entry name" value="Glyas_Bleomycin-R_OHBP_Dase"/>
</dbReference>
<organism evidence="3 4">
    <name type="scientific">Aminobacter aganoensis</name>
    <dbReference type="NCBI Taxonomy" id="83264"/>
    <lineage>
        <taxon>Bacteria</taxon>
        <taxon>Pseudomonadati</taxon>
        <taxon>Pseudomonadota</taxon>
        <taxon>Alphaproteobacteria</taxon>
        <taxon>Hyphomicrobiales</taxon>
        <taxon>Phyllobacteriaceae</taxon>
        <taxon>Aminobacter</taxon>
    </lineage>
</organism>
<comment type="caution">
    <text evidence="3">The sequence shown here is derived from an EMBL/GenBank/DDBJ whole genome shotgun (WGS) entry which is preliminary data.</text>
</comment>
<evidence type="ECO:0000313" key="3">
    <source>
        <dbReference type="EMBL" id="MBB6356548.1"/>
    </source>
</evidence>
<keyword evidence="3" id="KW-0560">Oxidoreductase</keyword>
<dbReference type="GO" id="GO:0051213">
    <property type="term" value="F:dioxygenase activity"/>
    <property type="evidence" value="ECO:0007669"/>
    <property type="project" value="UniProtKB-KW"/>
</dbReference>
<feature type="region of interest" description="Disordered" evidence="1">
    <location>
        <begin position="1"/>
        <end position="21"/>
    </location>
</feature>
<dbReference type="RefSeq" id="WP_184701030.1">
    <property type="nucleotide sequence ID" value="NZ_BAABEG010000002.1"/>
</dbReference>
<proteinExistence type="predicted"/>
<dbReference type="AlphaFoldDB" id="A0A7X0KMX8"/>
<keyword evidence="3" id="KW-0223">Dioxygenase</keyword>
<evidence type="ECO:0000259" key="2">
    <source>
        <dbReference type="PROSITE" id="PS51819"/>
    </source>
</evidence>
<dbReference type="Gene3D" id="3.10.180.10">
    <property type="entry name" value="2,3-Dihydroxybiphenyl 1,2-Dioxygenase, domain 1"/>
    <property type="match status" value="1"/>
</dbReference>
<gene>
    <name evidence="3" type="ORF">GGR00_004360</name>
</gene>
<sequence>MSTTEIGLQNRTMAPGERDKSDENAFGLASVDHFALPTRNIAVMERFVREVLGGVPYYYAGFDETDRNMGRVPHIFIRVGNVLFQCTEVPEGEMTVSKDDENIAPHVAFKVTAKDLEANFERLKKIIPVSGPYRHRGIDCTTFYFMTPEGHKLEICTWEPYPEDKSLMMGAPGVGIMKWSDLVHDWPNVPGKSA</sequence>
<dbReference type="Proteomes" id="UP000536262">
    <property type="component" value="Unassembled WGS sequence"/>
</dbReference>
<keyword evidence="3" id="KW-0456">Lyase</keyword>
<dbReference type="SUPFAM" id="SSF54593">
    <property type="entry name" value="Glyoxalase/Bleomycin resistance protein/Dihydroxybiphenyl dioxygenase"/>
    <property type="match status" value="1"/>
</dbReference>
<dbReference type="GO" id="GO:0016829">
    <property type="term" value="F:lyase activity"/>
    <property type="evidence" value="ECO:0007669"/>
    <property type="project" value="UniProtKB-KW"/>
</dbReference>
<accession>A0A7X0KMX8</accession>
<protein>
    <submittedName>
        <fullName evidence="3">Catechol 2,3-dioxygenase-like lactoylglutathione lyase family enzyme</fullName>
    </submittedName>
</protein>
<keyword evidence="4" id="KW-1185">Reference proteome</keyword>
<evidence type="ECO:0000256" key="1">
    <source>
        <dbReference type="SAM" id="MobiDB-lite"/>
    </source>
</evidence>
<reference evidence="3 4" key="1">
    <citation type="submission" date="2020-08" db="EMBL/GenBank/DDBJ databases">
        <title>Genomic Encyclopedia of Type Strains, Phase IV (KMG-IV): sequencing the most valuable type-strain genomes for metagenomic binning, comparative biology and taxonomic classification.</title>
        <authorList>
            <person name="Goeker M."/>
        </authorList>
    </citation>
    <scope>NUCLEOTIDE SEQUENCE [LARGE SCALE GENOMIC DNA]</scope>
    <source>
        <strain evidence="3 4">DSM 7051</strain>
    </source>
</reference>
<name>A0A7X0KMX8_9HYPH</name>
<feature type="domain" description="VOC" evidence="2">
    <location>
        <begin position="30"/>
        <end position="158"/>
    </location>
</feature>
<evidence type="ECO:0000313" key="4">
    <source>
        <dbReference type="Proteomes" id="UP000536262"/>
    </source>
</evidence>
<dbReference type="EMBL" id="JACHOU010000014">
    <property type="protein sequence ID" value="MBB6356548.1"/>
    <property type="molecule type" value="Genomic_DNA"/>
</dbReference>
<dbReference type="PROSITE" id="PS51819">
    <property type="entry name" value="VOC"/>
    <property type="match status" value="1"/>
</dbReference>
<dbReference type="CDD" id="cd06587">
    <property type="entry name" value="VOC"/>
    <property type="match status" value="1"/>
</dbReference>